<dbReference type="EMBL" id="BOMY01000038">
    <property type="protein sequence ID" value="GIF23168.1"/>
    <property type="molecule type" value="Genomic_DNA"/>
</dbReference>
<feature type="transmembrane region" description="Helical" evidence="1">
    <location>
        <begin position="96"/>
        <end position="116"/>
    </location>
</feature>
<accession>A0A919NR62</accession>
<feature type="transmembrane region" description="Helical" evidence="1">
    <location>
        <begin position="43"/>
        <end position="61"/>
    </location>
</feature>
<evidence type="ECO:0000313" key="2">
    <source>
        <dbReference type="EMBL" id="GIF23168.1"/>
    </source>
</evidence>
<name>A0A919NR62_9ACTN</name>
<keyword evidence="1" id="KW-0812">Transmembrane</keyword>
<dbReference type="Proteomes" id="UP000623608">
    <property type="component" value="Unassembled WGS sequence"/>
</dbReference>
<evidence type="ECO:0000313" key="3">
    <source>
        <dbReference type="Proteomes" id="UP000623608"/>
    </source>
</evidence>
<keyword evidence="1" id="KW-1133">Transmembrane helix</keyword>
<evidence type="ECO:0000256" key="1">
    <source>
        <dbReference type="SAM" id="Phobius"/>
    </source>
</evidence>
<feature type="transmembrane region" description="Helical" evidence="1">
    <location>
        <begin position="122"/>
        <end position="142"/>
    </location>
</feature>
<keyword evidence="1" id="KW-0472">Membrane</keyword>
<comment type="caution">
    <text evidence="2">The sequence shown here is derived from an EMBL/GenBank/DDBJ whole genome shotgun (WGS) entry which is preliminary data.</text>
</comment>
<dbReference type="AlphaFoldDB" id="A0A919NR62"/>
<organism evidence="2 3">
    <name type="scientific">Paractinoplanes tereljensis</name>
    <dbReference type="NCBI Taxonomy" id="571912"/>
    <lineage>
        <taxon>Bacteria</taxon>
        <taxon>Bacillati</taxon>
        <taxon>Actinomycetota</taxon>
        <taxon>Actinomycetes</taxon>
        <taxon>Micromonosporales</taxon>
        <taxon>Micromonosporaceae</taxon>
        <taxon>Paractinoplanes</taxon>
    </lineage>
</organism>
<gene>
    <name evidence="2" type="ORF">Ate02nite_58980</name>
</gene>
<proteinExistence type="predicted"/>
<feature type="transmembrane region" description="Helical" evidence="1">
    <location>
        <begin position="67"/>
        <end position="89"/>
    </location>
</feature>
<reference evidence="2" key="1">
    <citation type="submission" date="2021-01" db="EMBL/GenBank/DDBJ databases">
        <title>Whole genome shotgun sequence of Actinoplanes tereljensis NBRC 105297.</title>
        <authorList>
            <person name="Komaki H."/>
            <person name="Tamura T."/>
        </authorList>
    </citation>
    <scope>NUCLEOTIDE SEQUENCE</scope>
    <source>
        <strain evidence="2">NBRC 105297</strain>
    </source>
</reference>
<keyword evidence="3" id="KW-1185">Reference proteome</keyword>
<dbReference type="RefSeq" id="WP_203811071.1">
    <property type="nucleotide sequence ID" value="NZ_BOMY01000038.1"/>
</dbReference>
<sequence>MHAVLGRTDSDEPVDVAVIRTTPTAPDAGPEHHGAVRTRAARLWLTWLGVGLLFCGGQMLTTADGPIGGILTLAMPLLFSAGIVIGVLVNKPRPRWPWLMLAAAGLVTVAGYGIWWAGATAVAFPVFITIYPLEAAALLLIVRGCALSPATRCVP</sequence>
<protein>
    <submittedName>
        <fullName evidence="2">Uncharacterized protein</fullName>
    </submittedName>
</protein>